<evidence type="ECO:0000313" key="3">
    <source>
        <dbReference type="Proteomes" id="UP001479290"/>
    </source>
</evidence>
<evidence type="ECO:0000259" key="1">
    <source>
        <dbReference type="Pfam" id="PF13837"/>
    </source>
</evidence>
<comment type="caution">
    <text evidence="2">The sequence shown here is derived from an EMBL/GenBank/DDBJ whole genome shotgun (WGS) entry which is preliminary data.</text>
</comment>
<keyword evidence="3" id="KW-1185">Reference proteome</keyword>
<protein>
    <recommendedName>
        <fullName evidence="1">Myb/SANT-like DNA-binding domain-containing protein</fullName>
    </recommendedName>
</protein>
<feature type="domain" description="Myb/SANT-like DNA-binding" evidence="1">
    <location>
        <begin position="13"/>
        <end position="99"/>
    </location>
</feature>
<dbReference type="Proteomes" id="UP001479290">
    <property type="component" value="Unassembled WGS sequence"/>
</dbReference>
<accession>A0AAW1ZCF9</accession>
<dbReference type="AlphaFoldDB" id="A0AAW1ZCF9"/>
<gene>
    <name evidence="2" type="ORF">ABG768_011923</name>
</gene>
<dbReference type="EMBL" id="JAWDJR010000019">
    <property type="protein sequence ID" value="KAK9957700.1"/>
    <property type="molecule type" value="Genomic_DNA"/>
</dbReference>
<organism evidence="2 3">
    <name type="scientific">Culter alburnus</name>
    <name type="common">Topmouth culter</name>
    <dbReference type="NCBI Taxonomy" id="194366"/>
    <lineage>
        <taxon>Eukaryota</taxon>
        <taxon>Metazoa</taxon>
        <taxon>Chordata</taxon>
        <taxon>Craniata</taxon>
        <taxon>Vertebrata</taxon>
        <taxon>Euteleostomi</taxon>
        <taxon>Actinopterygii</taxon>
        <taxon>Neopterygii</taxon>
        <taxon>Teleostei</taxon>
        <taxon>Ostariophysi</taxon>
        <taxon>Cypriniformes</taxon>
        <taxon>Xenocyprididae</taxon>
        <taxon>Xenocypridinae</taxon>
        <taxon>Culter</taxon>
    </lineage>
</organism>
<dbReference type="Gene3D" id="1.10.10.60">
    <property type="entry name" value="Homeodomain-like"/>
    <property type="match status" value="1"/>
</dbReference>
<dbReference type="InterPro" id="IPR044822">
    <property type="entry name" value="Myb_DNA-bind_4"/>
</dbReference>
<evidence type="ECO:0000313" key="2">
    <source>
        <dbReference type="EMBL" id="KAK9957700.1"/>
    </source>
</evidence>
<dbReference type="Pfam" id="PF13837">
    <property type="entry name" value="Myb_DNA-bind_4"/>
    <property type="match status" value="1"/>
</dbReference>
<sequence length="162" mass="18231">MHVHCLYIHAGSTEETKLFIRLRAENEHLFTGKRNASKQAWETVIKEINLEGKITGQQAAKKWENLKKYKELKCPPTGTGTESGEATAASWPFFIPMDEAIGGRPSIAPPTSPPAVRKERKSKGCVLDFLVAKAAREEEREKAAAKRSERFLSFFEKLVNKM</sequence>
<name>A0AAW1ZCF9_CULAL</name>
<proteinExistence type="predicted"/>
<reference evidence="2 3" key="1">
    <citation type="submission" date="2024-05" db="EMBL/GenBank/DDBJ databases">
        <title>A high-quality chromosomal-level genome assembly of Topmouth culter (Culter alburnus).</title>
        <authorList>
            <person name="Zhao H."/>
        </authorList>
    </citation>
    <scope>NUCLEOTIDE SEQUENCE [LARGE SCALE GENOMIC DNA]</scope>
    <source>
        <strain evidence="2">CATC2023</strain>
        <tissue evidence="2">Muscle</tissue>
    </source>
</reference>